<dbReference type="PROSITE" id="PS50897">
    <property type="entry name" value="CTLH"/>
    <property type="match status" value="1"/>
</dbReference>
<dbReference type="GO" id="GO:0005737">
    <property type="term" value="C:cytoplasm"/>
    <property type="evidence" value="ECO:0007669"/>
    <property type="project" value="UniProtKB-SubCell"/>
</dbReference>
<dbReference type="GO" id="GO:0043161">
    <property type="term" value="P:proteasome-mediated ubiquitin-dependent protein catabolic process"/>
    <property type="evidence" value="ECO:0007669"/>
    <property type="project" value="InterPro"/>
</dbReference>
<dbReference type="PROSITE" id="PS50896">
    <property type="entry name" value="LISH"/>
    <property type="match status" value="1"/>
</dbReference>
<protein>
    <recommendedName>
        <fullName evidence="8">GID complex catalytic subunit 2</fullName>
    </recommendedName>
    <alternativeName>
        <fullName evidence="7">Glucose-induced degradation protein 2</fullName>
    </alternativeName>
</protein>
<evidence type="ECO:0000259" key="11">
    <source>
        <dbReference type="PROSITE" id="PS50089"/>
    </source>
</evidence>
<dbReference type="GO" id="GO:0005634">
    <property type="term" value="C:nucleus"/>
    <property type="evidence" value="ECO:0007669"/>
    <property type="project" value="TreeGrafter"/>
</dbReference>
<feature type="domain" description="CTLH" evidence="12">
    <location>
        <begin position="144"/>
        <end position="201"/>
    </location>
</feature>
<dbReference type="PROSITE" id="PS50089">
    <property type="entry name" value="ZF_RING_2"/>
    <property type="match status" value="1"/>
</dbReference>
<dbReference type="GO" id="GO:0061630">
    <property type="term" value="F:ubiquitin protein ligase activity"/>
    <property type="evidence" value="ECO:0007669"/>
    <property type="project" value="InterPro"/>
</dbReference>
<dbReference type="PROSITE" id="PS51867">
    <property type="entry name" value="ZF_RING_GID"/>
    <property type="match status" value="1"/>
</dbReference>
<dbReference type="Proteomes" id="UP000054350">
    <property type="component" value="Unassembled WGS sequence"/>
</dbReference>
<dbReference type="InterPro" id="IPR027370">
    <property type="entry name" value="Znf-RING_euk"/>
</dbReference>
<dbReference type="InterPro" id="IPR044063">
    <property type="entry name" value="ZF_RING_GID"/>
</dbReference>
<feature type="zinc finger region" description="RING-Gid-type" evidence="10">
    <location>
        <begin position="332"/>
        <end position="375"/>
    </location>
</feature>
<dbReference type="Gene3D" id="3.30.40.10">
    <property type="entry name" value="Zinc/RING finger domain, C3HC4 (zinc finger)"/>
    <property type="match status" value="1"/>
</dbReference>
<dbReference type="InterPro" id="IPR024964">
    <property type="entry name" value="CTLH/CRA"/>
</dbReference>
<sequence length="389" mass="43116">MDAIAPEFDKFVARHHAYVDETSAGLDGLIATLRAARDQLAGTDQDAGAKKAALAMLSLDVKGQTSKIMDTTKDISSALAKCGKAIDKKFGTADLEWNPQAFEGKDHLIRQLIGEHFIREGKFELASTFQKESGLSAAPAKNSQFQELNDIIESIRHHDLGPAIEWAESKRFELNRIDSTLQFDLHKQRYLQLLADAGPRSPGLMAAIEYARKYFSQFPACIREIQPLMLAAIYAGQPTAPATYRTLLARATSPTAWSNLERQFARDFCSLLGLSPDAPLYTAITVGTTALPIIMKMSTIMKEKRNEWTASNELPVEVPLAPRHQFHSVFACPVSREQGTDLNPPMMLPCGHTICNESLKRISKNGSIRFKCPYCPQDTTMAQALRVYL</sequence>
<comment type="subcellular location">
    <subcellularLocation>
        <location evidence="1">Cytoplasm</location>
    </subcellularLocation>
</comment>
<evidence type="ECO:0000256" key="8">
    <source>
        <dbReference type="ARBA" id="ARBA00080744"/>
    </source>
</evidence>
<dbReference type="InterPro" id="IPR006594">
    <property type="entry name" value="LisH"/>
</dbReference>
<dbReference type="InterPro" id="IPR001841">
    <property type="entry name" value="Znf_RING"/>
</dbReference>
<dbReference type="InterPro" id="IPR013083">
    <property type="entry name" value="Znf_RING/FYVE/PHD"/>
</dbReference>
<proteinExistence type="inferred from homology"/>
<dbReference type="FunFam" id="3.30.40.10:FF:000143">
    <property type="entry name" value="Regulator of gluconeogenesis Rmd5"/>
    <property type="match status" value="1"/>
</dbReference>
<dbReference type="VEuPathDB" id="FungiDB:AMAG_04461"/>
<feature type="domain" description="RING-Gid-type" evidence="13">
    <location>
        <begin position="332"/>
        <end position="375"/>
    </location>
</feature>
<dbReference type="CDD" id="cd16652">
    <property type="entry name" value="dRING_Rmd5p-like"/>
    <property type="match status" value="1"/>
</dbReference>
<dbReference type="GO" id="GO:0034657">
    <property type="term" value="C:GID complex"/>
    <property type="evidence" value="ECO:0007669"/>
    <property type="project" value="TreeGrafter"/>
</dbReference>
<evidence type="ECO:0000256" key="7">
    <source>
        <dbReference type="ARBA" id="ARBA00075398"/>
    </source>
</evidence>
<dbReference type="InterPro" id="IPR037683">
    <property type="entry name" value="Rmd5_dRing"/>
</dbReference>
<evidence type="ECO:0000256" key="5">
    <source>
        <dbReference type="ARBA" id="ARBA00022833"/>
    </source>
</evidence>
<dbReference type="InterPro" id="IPR006595">
    <property type="entry name" value="CTLH_C"/>
</dbReference>
<evidence type="ECO:0000256" key="6">
    <source>
        <dbReference type="ARBA" id="ARBA00061136"/>
    </source>
</evidence>
<evidence type="ECO:0000259" key="13">
    <source>
        <dbReference type="PROSITE" id="PS51867"/>
    </source>
</evidence>
<dbReference type="OMA" id="FEATNND"/>
<organism evidence="14 15">
    <name type="scientific">Allomyces macrogynus (strain ATCC 38327)</name>
    <name type="common">Allomyces javanicus var. macrogynus</name>
    <dbReference type="NCBI Taxonomy" id="578462"/>
    <lineage>
        <taxon>Eukaryota</taxon>
        <taxon>Fungi</taxon>
        <taxon>Fungi incertae sedis</taxon>
        <taxon>Blastocladiomycota</taxon>
        <taxon>Blastocladiomycetes</taxon>
        <taxon>Blastocladiales</taxon>
        <taxon>Blastocladiaceae</taxon>
        <taxon>Allomyces</taxon>
    </lineage>
</organism>
<dbReference type="SMART" id="SM00184">
    <property type="entry name" value="RING"/>
    <property type="match status" value="1"/>
</dbReference>
<dbReference type="GO" id="GO:0008270">
    <property type="term" value="F:zinc ion binding"/>
    <property type="evidence" value="ECO:0007669"/>
    <property type="project" value="UniProtKB-KW"/>
</dbReference>
<dbReference type="Pfam" id="PF10607">
    <property type="entry name" value="CTLH"/>
    <property type="match status" value="1"/>
</dbReference>
<keyword evidence="2" id="KW-0963">Cytoplasm</keyword>
<dbReference type="PANTHER" id="PTHR12170:SF3">
    <property type="entry name" value="GH10162P"/>
    <property type="match status" value="1"/>
</dbReference>
<comment type="similarity">
    <text evidence="6">Belongs to the RMD5/GID2 family.</text>
</comment>
<gene>
    <name evidence="14" type="ORF">AMAG_04461</name>
</gene>
<name>A0A0L0S8Y4_ALLM3</name>
<dbReference type="PANTHER" id="PTHR12170">
    <property type="entry name" value="MACROPHAGE ERYTHROBLAST ATTACHER-RELATED"/>
    <property type="match status" value="1"/>
</dbReference>
<evidence type="ECO:0000259" key="12">
    <source>
        <dbReference type="PROSITE" id="PS50897"/>
    </source>
</evidence>
<dbReference type="OrthoDB" id="1933281at2759"/>
<evidence type="ECO:0000256" key="9">
    <source>
        <dbReference type="PROSITE-ProRule" id="PRU00175"/>
    </source>
</evidence>
<evidence type="ECO:0000256" key="1">
    <source>
        <dbReference type="ARBA" id="ARBA00004496"/>
    </source>
</evidence>
<dbReference type="SMART" id="SM00668">
    <property type="entry name" value="CTLH"/>
    <property type="match status" value="1"/>
</dbReference>
<evidence type="ECO:0000313" key="15">
    <source>
        <dbReference type="Proteomes" id="UP000054350"/>
    </source>
</evidence>
<keyword evidence="4 9" id="KW-0863">Zinc-finger</keyword>
<dbReference type="STRING" id="578462.A0A0L0S8Y4"/>
<accession>A0A0L0S8Y4</accession>
<evidence type="ECO:0000313" key="14">
    <source>
        <dbReference type="EMBL" id="KNE58927.1"/>
    </source>
</evidence>
<dbReference type="Pfam" id="PF13445">
    <property type="entry name" value="zf-RING_UBOX"/>
    <property type="match status" value="1"/>
</dbReference>
<dbReference type="AlphaFoldDB" id="A0A0L0S8Y4"/>
<dbReference type="eggNOG" id="KOG2817">
    <property type="taxonomic scope" value="Eukaryota"/>
</dbReference>
<keyword evidence="15" id="KW-1185">Reference proteome</keyword>
<dbReference type="EMBL" id="GG745333">
    <property type="protein sequence ID" value="KNE58927.1"/>
    <property type="molecule type" value="Genomic_DNA"/>
</dbReference>
<keyword evidence="5" id="KW-0862">Zinc</keyword>
<feature type="domain" description="RING-type" evidence="11">
    <location>
        <begin position="332"/>
        <end position="375"/>
    </location>
</feature>
<evidence type="ECO:0000256" key="2">
    <source>
        <dbReference type="ARBA" id="ARBA00022490"/>
    </source>
</evidence>
<evidence type="ECO:0000256" key="4">
    <source>
        <dbReference type="ARBA" id="ARBA00022771"/>
    </source>
</evidence>
<evidence type="ECO:0000256" key="3">
    <source>
        <dbReference type="ARBA" id="ARBA00022723"/>
    </source>
</evidence>
<reference evidence="15" key="2">
    <citation type="submission" date="2009-11" db="EMBL/GenBank/DDBJ databases">
        <title>The Genome Sequence of Allomyces macrogynus strain ATCC 38327.</title>
        <authorList>
            <consortium name="The Broad Institute Genome Sequencing Platform"/>
            <person name="Russ C."/>
            <person name="Cuomo C."/>
            <person name="Shea T."/>
            <person name="Young S.K."/>
            <person name="Zeng Q."/>
            <person name="Koehrsen M."/>
            <person name="Haas B."/>
            <person name="Borodovsky M."/>
            <person name="Guigo R."/>
            <person name="Alvarado L."/>
            <person name="Berlin A."/>
            <person name="Borenstein D."/>
            <person name="Chen Z."/>
            <person name="Engels R."/>
            <person name="Freedman E."/>
            <person name="Gellesch M."/>
            <person name="Goldberg J."/>
            <person name="Griggs A."/>
            <person name="Gujja S."/>
            <person name="Heiman D."/>
            <person name="Hepburn T."/>
            <person name="Howarth C."/>
            <person name="Jen D."/>
            <person name="Larson L."/>
            <person name="Lewis B."/>
            <person name="Mehta T."/>
            <person name="Park D."/>
            <person name="Pearson M."/>
            <person name="Roberts A."/>
            <person name="Saif S."/>
            <person name="Shenoy N."/>
            <person name="Sisk P."/>
            <person name="Stolte C."/>
            <person name="Sykes S."/>
            <person name="Walk T."/>
            <person name="White J."/>
            <person name="Yandava C."/>
            <person name="Burger G."/>
            <person name="Gray M.W."/>
            <person name="Holland P.W.H."/>
            <person name="King N."/>
            <person name="Lang F.B.F."/>
            <person name="Roger A.J."/>
            <person name="Ruiz-Trillo I."/>
            <person name="Lander E."/>
            <person name="Nusbaum C."/>
        </authorList>
    </citation>
    <scope>NUCLEOTIDE SEQUENCE [LARGE SCALE GENOMIC DNA]</scope>
    <source>
        <strain evidence="15">ATCC 38327</strain>
    </source>
</reference>
<dbReference type="InterPro" id="IPR045098">
    <property type="entry name" value="Fyv10_fam"/>
</dbReference>
<evidence type="ECO:0000256" key="10">
    <source>
        <dbReference type="PROSITE-ProRule" id="PRU01215"/>
    </source>
</evidence>
<keyword evidence="3" id="KW-0479">Metal-binding</keyword>
<dbReference type="SUPFAM" id="SSF57850">
    <property type="entry name" value="RING/U-box"/>
    <property type="match status" value="1"/>
</dbReference>
<reference evidence="14 15" key="1">
    <citation type="submission" date="2009-11" db="EMBL/GenBank/DDBJ databases">
        <title>Annotation of Allomyces macrogynus ATCC 38327.</title>
        <authorList>
            <consortium name="The Broad Institute Genome Sequencing Platform"/>
            <person name="Russ C."/>
            <person name="Cuomo C."/>
            <person name="Burger G."/>
            <person name="Gray M.W."/>
            <person name="Holland P.W.H."/>
            <person name="King N."/>
            <person name="Lang F.B.F."/>
            <person name="Roger A.J."/>
            <person name="Ruiz-Trillo I."/>
            <person name="Young S.K."/>
            <person name="Zeng Q."/>
            <person name="Gargeya S."/>
            <person name="Fitzgerald M."/>
            <person name="Haas B."/>
            <person name="Abouelleil A."/>
            <person name="Alvarado L."/>
            <person name="Arachchi H.M."/>
            <person name="Berlin A."/>
            <person name="Chapman S.B."/>
            <person name="Gearin G."/>
            <person name="Goldberg J."/>
            <person name="Griggs A."/>
            <person name="Gujja S."/>
            <person name="Hansen M."/>
            <person name="Heiman D."/>
            <person name="Howarth C."/>
            <person name="Larimer J."/>
            <person name="Lui A."/>
            <person name="MacDonald P.J.P."/>
            <person name="McCowen C."/>
            <person name="Montmayeur A."/>
            <person name="Murphy C."/>
            <person name="Neiman D."/>
            <person name="Pearson M."/>
            <person name="Priest M."/>
            <person name="Roberts A."/>
            <person name="Saif S."/>
            <person name="Shea T."/>
            <person name="Sisk P."/>
            <person name="Stolte C."/>
            <person name="Sykes S."/>
            <person name="Wortman J."/>
            <person name="Nusbaum C."/>
            <person name="Birren B."/>
        </authorList>
    </citation>
    <scope>NUCLEOTIDE SEQUENCE [LARGE SCALE GENOMIC DNA]</scope>
    <source>
        <strain evidence="14 15">ATCC 38327</strain>
    </source>
</reference>